<name>F4QM77_9CAUL</name>
<sequence>MFEFGRELRRIFRNQGRVDTDSSLYELLNLKLLITQGRNLDIEGGRVSTKDRFTPYLEAAEIWREYARRTGDPVALRRAATAAESAGKEARTANEAARAVLEQAQTCILGVDLFETRELLTSAEDLLANGRVAVQDDEGLRARFNRVEARLAARLAIRQGISGDLELALLAMSHIDRAIERADHQVRQTGAAGDKIAAAQARFERGDLLMLVGQDRCDSSLMTAVIKDFEALLVRLDPAYEPVTHARVTLRLALAHIWKGEIEGKPDIISEGIALLSNDENAIDFEHSPLDWAEHKQALAMGLQALAELTLNEEIYEKAMQVYDLALKRPLQKGLLLRAQLANNRATCLAKHAELRGDLGALEAAETAFKVELRGVKAQDDPVGWAILQTNLARLYVARGDITGFMLERAEAAYALEAALEIFAEHGLKSLSTSAQEHLDRVREQA</sequence>
<protein>
    <submittedName>
        <fullName evidence="1">Uncharacterized protein</fullName>
    </submittedName>
</protein>
<proteinExistence type="predicted"/>
<gene>
    <name evidence="1" type="ORF">ABI_27330</name>
</gene>
<dbReference type="EMBL" id="GL883078">
    <property type="protein sequence ID" value="EGF91318.1"/>
    <property type="molecule type" value="Genomic_DNA"/>
</dbReference>
<dbReference type="HOGENOM" id="CLU_595417_0_0_5"/>
<keyword evidence="2" id="KW-1185">Reference proteome</keyword>
<dbReference type="STRING" id="715226.ABI_27330"/>
<evidence type="ECO:0000313" key="1">
    <source>
        <dbReference type="EMBL" id="EGF91318.1"/>
    </source>
</evidence>
<reference evidence="2" key="1">
    <citation type="submission" date="2011-03" db="EMBL/GenBank/DDBJ databases">
        <title>Draft genome sequence of Brevundimonas diminuta.</title>
        <authorList>
            <person name="Brown P.J.B."/>
            <person name="Buechlein A."/>
            <person name="Hemmerich C."/>
            <person name="Brun Y.V."/>
        </authorList>
    </citation>
    <scope>NUCLEOTIDE SEQUENCE [LARGE SCALE GENOMIC DNA]</scope>
    <source>
        <strain evidence="2">C19</strain>
    </source>
</reference>
<dbReference type="OrthoDB" id="7169324at2"/>
<organism evidence="1 2">
    <name type="scientific">Asticcacaulis biprosthecium C19</name>
    <dbReference type="NCBI Taxonomy" id="715226"/>
    <lineage>
        <taxon>Bacteria</taxon>
        <taxon>Pseudomonadati</taxon>
        <taxon>Pseudomonadota</taxon>
        <taxon>Alphaproteobacteria</taxon>
        <taxon>Caulobacterales</taxon>
        <taxon>Caulobacteraceae</taxon>
        <taxon>Asticcacaulis</taxon>
    </lineage>
</organism>
<dbReference type="RefSeq" id="WP_006273518.1">
    <property type="nucleotide sequence ID" value="NZ_GL883078.1"/>
</dbReference>
<dbReference type="Proteomes" id="UP000006512">
    <property type="component" value="Unassembled WGS sequence"/>
</dbReference>
<accession>F4QM77</accession>
<dbReference type="eggNOG" id="ENOG5033STM">
    <property type="taxonomic scope" value="Bacteria"/>
</dbReference>
<evidence type="ECO:0000313" key="2">
    <source>
        <dbReference type="Proteomes" id="UP000006512"/>
    </source>
</evidence>
<dbReference type="AlphaFoldDB" id="F4QM77"/>